<comment type="catalytic activity">
    <reaction evidence="1">
        <text>S-ubiquitinyl-[E2 ubiquitin-conjugating enzyme]-L-cysteine + [acceptor protein]-L-lysine = [E2 ubiquitin-conjugating enzyme]-L-cysteine + N(6)-ubiquitinyl-[acceptor protein]-L-lysine.</text>
        <dbReference type="EC" id="2.3.2.27"/>
    </reaction>
</comment>
<dbReference type="InterPro" id="IPR056437">
    <property type="entry name" value="Znf-C2H2_ZNF598/HEL2"/>
</dbReference>
<comment type="similarity">
    <text evidence="4">Belongs to the ZNF598/HEL2 family.</text>
</comment>
<evidence type="ECO:0000313" key="8">
    <source>
        <dbReference type="EMBL" id="GAT98885.1"/>
    </source>
</evidence>
<dbReference type="Pfam" id="PF23230">
    <property type="entry name" value="zf-C2H2_13"/>
    <property type="match status" value="1"/>
</dbReference>
<dbReference type="InterPro" id="IPR044288">
    <property type="entry name" value="ZNF598/HEL2"/>
</dbReference>
<gene>
    <name evidence="8" type="ORF">CL6EHI_020100</name>
</gene>
<dbReference type="VEuPathDB" id="AmoebaDB:EHI_020100"/>
<dbReference type="InterPro" id="IPR001841">
    <property type="entry name" value="Znf_RING"/>
</dbReference>
<dbReference type="GO" id="GO:0008270">
    <property type="term" value="F:zinc ion binding"/>
    <property type="evidence" value="ECO:0007669"/>
    <property type="project" value="UniProtKB-KW"/>
</dbReference>
<dbReference type="GO" id="GO:0016567">
    <property type="term" value="P:protein ubiquitination"/>
    <property type="evidence" value="ECO:0007669"/>
    <property type="project" value="TreeGrafter"/>
</dbReference>
<evidence type="ECO:0000256" key="4">
    <source>
        <dbReference type="ARBA" id="ARBA00035113"/>
    </source>
</evidence>
<protein>
    <recommendedName>
        <fullName evidence="3">RING-type E3 ubiquitin transferase</fullName>
        <ecNumber evidence="3">2.3.2.27</ecNumber>
    </recommendedName>
</protein>
<dbReference type="OMA" id="SVGECNH"/>
<comment type="pathway">
    <text evidence="2">Protein modification; protein ubiquitination.</text>
</comment>
<evidence type="ECO:0000256" key="3">
    <source>
        <dbReference type="ARBA" id="ARBA00012483"/>
    </source>
</evidence>
<dbReference type="PROSITE" id="PS50089">
    <property type="entry name" value="ZF_RING_2"/>
    <property type="match status" value="1"/>
</dbReference>
<feature type="compositionally biased region" description="Polar residues" evidence="6">
    <location>
        <begin position="532"/>
        <end position="548"/>
    </location>
</feature>
<feature type="compositionally biased region" description="Basic and acidic residues" evidence="6">
    <location>
        <begin position="550"/>
        <end position="569"/>
    </location>
</feature>
<dbReference type="VEuPathDB" id="AmoebaDB:EHI7A_185070"/>
<keyword evidence="5" id="KW-0863">Zinc-finger</keyword>
<name>A0A5K1UZV2_ENTHI</name>
<keyword evidence="5" id="KW-0862">Zinc</keyword>
<keyword evidence="5" id="KW-0479">Metal-binding</keyword>
<proteinExistence type="inferred from homology"/>
<evidence type="ECO:0000256" key="5">
    <source>
        <dbReference type="PROSITE-ProRule" id="PRU00175"/>
    </source>
</evidence>
<feature type="compositionally biased region" description="Polar residues" evidence="6">
    <location>
        <begin position="315"/>
        <end position="335"/>
    </location>
</feature>
<sequence>MSREDCVICTDRIIVYSIGECNHPNVCYSCCFRSRVLYNDFTCPLCRHKNPIVIYTKKPMLFKELTKSSPAFQFKEYGVQTNDRDVYKYLKYLLSNTCRYCTSEFSTIEKLNEHYKKIHHVQFCSVCMQYQKSFTCDKQVFTDEELHDHIKEIDPETGVKKHPYCDFCNIPFFDLESLYNHLNTQHESCFICDKSSDHPIYFRDYDELFKHMSTQHYVCEDPNCIAKKYIAFSTAEELTNHRIIYHMKKGEKVILESGVFFTDTPQRGTRYGRRRNNFIPSQFEYHREDTTKIKEEKEEEEHLDLTGSSFPRLGGNTTTNHSEVYQGQITTGRRNQSQKKKRKENKELFPSIGENNNKAKSDMKEAYKQQEKQEIAMKVDLQQKMKDILGGRYDKFVQENEMFKRGDETAAMLLDRFHKYFAGNPDEKEMLAEFINSWPNTKQRNILIQVDNQRNEELAKMKMRDEMFMSAQHWEEEQQKRIKSRVNTQIIPESERKKIIEEDKTKLKRKKKQEKELFPSLGEGRNLPISPKPSSKTWSQIARSTSLEAQKAKKERMDLEKARLDDSKFPKLGSK</sequence>
<evidence type="ECO:0000259" key="7">
    <source>
        <dbReference type="PROSITE" id="PS50089"/>
    </source>
</evidence>
<evidence type="ECO:0000256" key="2">
    <source>
        <dbReference type="ARBA" id="ARBA00004906"/>
    </source>
</evidence>
<reference evidence="8 9" key="1">
    <citation type="submission" date="2016-05" db="EMBL/GenBank/DDBJ databases">
        <title>First whole genome sequencing of Entamoeba histolytica HM1:IMSS-clone-6.</title>
        <authorList>
            <person name="Mukherjee Avik.K."/>
            <person name="Izumyama S."/>
            <person name="Nakada-Tsukui K."/>
            <person name="Nozaki T."/>
        </authorList>
    </citation>
    <scope>NUCLEOTIDE SEQUENCE [LARGE SCALE GENOMIC DNA]</scope>
    <source>
        <strain evidence="8 9">HM1:IMSS clone 6</strain>
    </source>
</reference>
<feature type="region of interest" description="Disordered" evidence="6">
    <location>
        <begin position="296"/>
        <end position="358"/>
    </location>
</feature>
<dbReference type="AlphaFoldDB" id="A0A5K1UZV2"/>
<accession>A0A5K1UZV2</accession>
<feature type="domain" description="RING-type" evidence="7">
    <location>
        <begin position="6"/>
        <end position="47"/>
    </location>
</feature>
<dbReference type="EMBL" id="BDEQ01000001">
    <property type="protein sequence ID" value="GAT98885.1"/>
    <property type="molecule type" value="Genomic_DNA"/>
</dbReference>
<dbReference type="GO" id="GO:0061630">
    <property type="term" value="F:ubiquitin protein ligase activity"/>
    <property type="evidence" value="ECO:0007669"/>
    <property type="project" value="UniProtKB-EC"/>
</dbReference>
<dbReference type="SMART" id="SM00355">
    <property type="entry name" value="ZnF_C2H2"/>
    <property type="match status" value="4"/>
</dbReference>
<dbReference type="EC" id="2.3.2.27" evidence="3"/>
<dbReference type="GO" id="GO:0072344">
    <property type="term" value="P:rescue of stalled ribosome"/>
    <property type="evidence" value="ECO:0007669"/>
    <property type="project" value="InterPro"/>
</dbReference>
<dbReference type="Pfam" id="PF25447">
    <property type="entry name" value="RING_ZNF598"/>
    <property type="match status" value="1"/>
</dbReference>
<dbReference type="PANTHER" id="PTHR22938:SF0">
    <property type="entry name" value="E3 UBIQUITIN-PROTEIN LIGASE ZNF598"/>
    <property type="match status" value="1"/>
</dbReference>
<dbReference type="VEuPathDB" id="AmoebaDB:KM1_230270"/>
<dbReference type="Proteomes" id="UP000078387">
    <property type="component" value="Unassembled WGS sequence"/>
</dbReference>
<dbReference type="InterPro" id="IPR013087">
    <property type="entry name" value="Znf_C2H2_type"/>
</dbReference>
<feature type="region of interest" description="Disordered" evidence="6">
    <location>
        <begin position="506"/>
        <end position="575"/>
    </location>
</feature>
<dbReference type="VEuPathDB" id="AmoebaDB:EHI5A_188710"/>
<evidence type="ECO:0000313" key="9">
    <source>
        <dbReference type="Proteomes" id="UP000078387"/>
    </source>
</evidence>
<dbReference type="PANTHER" id="PTHR22938">
    <property type="entry name" value="ZINC FINGER PROTEIN 598"/>
    <property type="match status" value="1"/>
</dbReference>
<dbReference type="VEuPathDB" id="AmoebaDB:EHI8A_152330"/>
<dbReference type="GO" id="GO:0043022">
    <property type="term" value="F:ribosome binding"/>
    <property type="evidence" value="ECO:0007669"/>
    <property type="project" value="TreeGrafter"/>
</dbReference>
<evidence type="ECO:0000256" key="6">
    <source>
        <dbReference type="SAM" id="MobiDB-lite"/>
    </source>
</evidence>
<dbReference type="CDD" id="cd16615">
    <property type="entry name" value="RING-HC_ZNF598"/>
    <property type="match status" value="1"/>
</dbReference>
<organism evidence="8 9">
    <name type="scientific">Entamoeba histolytica</name>
    <dbReference type="NCBI Taxonomy" id="5759"/>
    <lineage>
        <taxon>Eukaryota</taxon>
        <taxon>Amoebozoa</taxon>
        <taxon>Evosea</taxon>
        <taxon>Archamoebae</taxon>
        <taxon>Mastigamoebida</taxon>
        <taxon>Entamoebidae</taxon>
        <taxon>Entamoeba</taxon>
    </lineage>
</organism>
<dbReference type="InterPro" id="IPR041888">
    <property type="entry name" value="RING-HC_ZNF598/HEL2"/>
</dbReference>
<comment type="caution">
    <text evidence="8">The sequence shown here is derived from an EMBL/GenBank/DDBJ whole genome shotgun (WGS) entry which is preliminary data.</text>
</comment>
<evidence type="ECO:0000256" key="1">
    <source>
        <dbReference type="ARBA" id="ARBA00000900"/>
    </source>
</evidence>